<dbReference type="AlphaFoldDB" id="A0A2P2DIW4"/>
<evidence type="ECO:0000313" key="1">
    <source>
        <dbReference type="EMBL" id="GBF44607.1"/>
    </source>
</evidence>
<dbReference type="Proteomes" id="UP000245206">
    <property type="component" value="Unassembled WGS sequence"/>
</dbReference>
<organism evidence="1 2">
    <name type="scientific">Leptospira ellinghausenii</name>
    <dbReference type="NCBI Taxonomy" id="1917822"/>
    <lineage>
        <taxon>Bacteria</taxon>
        <taxon>Pseudomonadati</taxon>
        <taxon>Spirochaetota</taxon>
        <taxon>Spirochaetia</taxon>
        <taxon>Leptospirales</taxon>
        <taxon>Leptospiraceae</taxon>
        <taxon>Leptospira</taxon>
    </lineage>
</organism>
<name>A0A2P2DIW4_9LEPT</name>
<reference evidence="2" key="1">
    <citation type="journal article" date="2019" name="Microbiol. Immunol.">
        <title>Molecular and phenotypic characterization of Leptospira johnsonii sp. nov., Leptospira ellinghausenii sp. nov. and Leptospira ryugenii sp. nov. isolated from soil and water in Japan.</title>
        <authorList>
            <person name="Masuzawa T."/>
            <person name="Saito M."/>
            <person name="Nakao R."/>
            <person name="Nikaido Y."/>
            <person name="Matsumoto M."/>
            <person name="Ogawa M."/>
            <person name="Yokoyama M."/>
            <person name="Hidaka Y."/>
            <person name="Tomita J."/>
            <person name="Sakakibara K."/>
            <person name="Suzuki K."/>
            <person name="Yasuda S."/>
            <person name="Sato H."/>
            <person name="Yamaguchi M."/>
            <person name="Yoshida S.I."/>
            <person name="Koizumi N."/>
            <person name="Kawamura Y."/>
        </authorList>
    </citation>
    <scope>NUCLEOTIDE SEQUENCE [LARGE SCALE GENOMIC DNA]</scope>
    <source>
        <strain evidence="2">E18</strain>
    </source>
</reference>
<dbReference type="PROSITE" id="PS51257">
    <property type="entry name" value="PROKAR_LIPOPROTEIN"/>
    <property type="match status" value="1"/>
</dbReference>
<evidence type="ECO:0000313" key="2">
    <source>
        <dbReference type="Proteomes" id="UP000245206"/>
    </source>
</evidence>
<protein>
    <recommendedName>
        <fullName evidence="3">Lipoprotein</fullName>
    </recommendedName>
</protein>
<comment type="caution">
    <text evidence="1">The sequence shown here is derived from an EMBL/GenBank/DDBJ whole genome shotgun (WGS) entry which is preliminary data.</text>
</comment>
<sequence>MNKKNISIIIFILFLSCKNHERFESEKEEFAIVTASILNSRKNPDLKSDIVGKFSFGSPIFINSKDSFEDTIDGEKGKWIKEKVTNGYIFSKYLIITSGSILKLKGVVDICNFPCGGSCFIPPGDLYLVGDFYIEIDDHMDYLPEDRTPCSTIRIGNWKQDKNEFQFSSPIKYAGFNGKNNHCRITFLSNLEKIGDKIILDHLKKPFNLKKMSDSKGTYYIINNKTIHDRSKYHEYCSEQSLHDKVIEVFDSYYIDEKIDRNNLFSNYSNKFNEKISE</sequence>
<accession>A0A2P2DIW4</accession>
<keyword evidence="2" id="KW-1185">Reference proteome</keyword>
<dbReference type="RefSeq" id="WP_108961576.1">
    <property type="nucleotide sequence ID" value="NZ_BFAZ01000016.1"/>
</dbReference>
<gene>
    <name evidence="1" type="ORF">LPTSP2_39100</name>
</gene>
<dbReference type="Gene3D" id="2.30.30.40">
    <property type="entry name" value="SH3 Domains"/>
    <property type="match status" value="1"/>
</dbReference>
<proteinExistence type="predicted"/>
<dbReference type="EMBL" id="BFAZ01000016">
    <property type="protein sequence ID" value="GBF44607.1"/>
    <property type="molecule type" value="Genomic_DNA"/>
</dbReference>
<evidence type="ECO:0008006" key="3">
    <source>
        <dbReference type="Google" id="ProtNLM"/>
    </source>
</evidence>
<dbReference type="OrthoDB" id="327501at2"/>